<evidence type="ECO:0000259" key="3">
    <source>
        <dbReference type="Pfam" id="PF20160"/>
    </source>
</evidence>
<organism evidence="4 5">
    <name type="scientific">Thlaspi arvense</name>
    <name type="common">Field penny-cress</name>
    <dbReference type="NCBI Taxonomy" id="13288"/>
    <lineage>
        <taxon>Eukaryota</taxon>
        <taxon>Viridiplantae</taxon>
        <taxon>Streptophyta</taxon>
        <taxon>Embryophyta</taxon>
        <taxon>Tracheophyta</taxon>
        <taxon>Spermatophyta</taxon>
        <taxon>Magnoliopsida</taxon>
        <taxon>eudicotyledons</taxon>
        <taxon>Gunneridae</taxon>
        <taxon>Pentapetalae</taxon>
        <taxon>rosids</taxon>
        <taxon>malvids</taxon>
        <taxon>Brassicales</taxon>
        <taxon>Brassicaceae</taxon>
        <taxon>Thlaspideae</taxon>
        <taxon>Thlaspi</taxon>
    </lineage>
</organism>
<dbReference type="EMBL" id="OU466863">
    <property type="protein sequence ID" value="CAH2078314.1"/>
    <property type="molecule type" value="Genomic_DNA"/>
</dbReference>
<dbReference type="Gene3D" id="3.80.10.10">
    <property type="entry name" value="Ribonuclease Inhibitor"/>
    <property type="match status" value="1"/>
</dbReference>
<dbReference type="PANTHER" id="PTHR11017">
    <property type="entry name" value="LEUCINE-RICH REPEAT-CONTAINING PROTEIN"/>
    <property type="match status" value="1"/>
</dbReference>
<name>A0AAU9T2U1_THLAR</name>
<accession>A0AAU9T2U1</accession>
<evidence type="ECO:0000256" key="2">
    <source>
        <dbReference type="ARBA" id="ARBA00022737"/>
    </source>
</evidence>
<feature type="domain" description="C-JID" evidence="3">
    <location>
        <begin position="248"/>
        <end position="370"/>
    </location>
</feature>
<protein>
    <recommendedName>
        <fullName evidence="3">C-JID domain-containing protein</fullName>
    </recommendedName>
</protein>
<dbReference type="InterPro" id="IPR032675">
    <property type="entry name" value="LRR_dom_sf"/>
</dbReference>
<dbReference type="Pfam" id="PF07725">
    <property type="entry name" value="LRR_3"/>
    <property type="match status" value="1"/>
</dbReference>
<dbReference type="SUPFAM" id="SSF52058">
    <property type="entry name" value="L domain-like"/>
    <property type="match status" value="1"/>
</dbReference>
<evidence type="ECO:0000256" key="1">
    <source>
        <dbReference type="ARBA" id="ARBA00022614"/>
    </source>
</evidence>
<dbReference type="Proteomes" id="UP000836841">
    <property type="component" value="Chromosome 7"/>
</dbReference>
<sequence>MSSVQFLRLRSSKGLLHWDYFPMTCPSSPIESLSLLDWDDFYETCPFSVIGSLSLLHSDDFPKTCLPPKLRLLHWEYFPKTCLPCNFNPEFLVELKMPSSKLEKLWEGIKGCSSLVELPSSIGNITNLTLEGCSSLVELPSSIGDMASLTREGCSSHLELSSSIEDMASLTLEGCSSLVELPSSIGNMASLTWLSLKGCSKNCESLERLDCSFSSKEFRRLKFVNCFKLNQEARDLIIKTSTTESAAFPGETVPTYFTYRASGSSLSMKLNGSDTFCPTSLRFKACVLLDPKGDVEDDDMAYVIYCKIEEKLNGGIVVSNIPARILIKNSPPSKEHLYVFEFEKTVSSTELVFEFEVSNPECEIKECGIRTPETYAPSC</sequence>
<dbReference type="InterPro" id="IPR044974">
    <property type="entry name" value="Disease_R_plants"/>
</dbReference>
<dbReference type="GO" id="GO:0006952">
    <property type="term" value="P:defense response"/>
    <property type="evidence" value="ECO:0007669"/>
    <property type="project" value="InterPro"/>
</dbReference>
<dbReference type="PANTHER" id="PTHR11017:SF333">
    <property type="entry name" value="ADP-RIBOSYL CYCLASE_CYCLIC ADP-RIBOSE HYDROLASE-RELATED"/>
    <property type="match status" value="1"/>
</dbReference>
<dbReference type="InterPro" id="IPR045344">
    <property type="entry name" value="C-JID"/>
</dbReference>
<keyword evidence="5" id="KW-1185">Reference proteome</keyword>
<dbReference type="AlphaFoldDB" id="A0AAU9T2U1"/>
<keyword evidence="2" id="KW-0677">Repeat</keyword>
<gene>
    <name evidence="4" type="ORF">TAV2_LOCUS25390</name>
</gene>
<proteinExistence type="predicted"/>
<reference evidence="4 5" key="1">
    <citation type="submission" date="2022-03" db="EMBL/GenBank/DDBJ databases">
        <authorList>
            <person name="Nunn A."/>
            <person name="Chopra R."/>
            <person name="Nunn A."/>
            <person name="Contreras Garrido A."/>
        </authorList>
    </citation>
    <scope>NUCLEOTIDE SEQUENCE [LARGE SCALE GENOMIC DNA]</scope>
</reference>
<evidence type="ECO:0000313" key="4">
    <source>
        <dbReference type="EMBL" id="CAH2078314.1"/>
    </source>
</evidence>
<evidence type="ECO:0000313" key="5">
    <source>
        <dbReference type="Proteomes" id="UP000836841"/>
    </source>
</evidence>
<dbReference type="Pfam" id="PF20160">
    <property type="entry name" value="C-JID"/>
    <property type="match status" value="1"/>
</dbReference>
<keyword evidence="1" id="KW-0433">Leucine-rich repeat</keyword>
<dbReference type="InterPro" id="IPR011713">
    <property type="entry name" value="Leu-rich_rpt_3"/>
</dbReference>